<dbReference type="PhylomeDB" id="A0A0G4GCV9"/>
<keyword evidence="1" id="KW-0862">Zinc</keyword>
<organism evidence="5 6">
    <name type="scientific">Vitrella brassicaformis (strain CCMP3155)</name>
    <dbReference type="NCBI Taxonomy" id="1169540"/>
    <lineage>
        <taxon>Eukaryota</taxon>
        <taxon>Sar</taxon>
        <taxon>Alveolata</taxon>
        <taxon>Colpodellida</taxon>
        <taxon>Vitrellaceae</taxon>
        <taxon>Vitrella</taxon>
    </lineage>
</organism>
<keyword evidence="6" id="KW-1185">Reference proteome</keyword>
<evidence type="ECO:0000259" key="4">
    <source>
        <dbReference type="PROSITE" id="PS50089"/>
    </source>
</evidence>
<keyword evidence="1" id="KW-0479">Metal-binding</keyword>
<evidence type="ECO:0000313" key="5">
    <source>
        <dbReference type="EMBL" id="CEM26984.1"/>
    </source>
</evidence>
<dbReference type="PROSITE" id="PS50089">
    <property type="entry name" value="ZF_RING_2"/>
    <property type="match status" value="1"/>
</dbReference>
<dbReference type="Pfam" id="PF00240">
    <property type="entry name" value="ubiquitin"/>
    <property type="match status" value="1"/>
</dbReference>
<dbReference type="GO" id="GO:0061630">
    <property type="term" value="F:ubiquitin protein ligase activity"/>
    <property type="evidence" value="ECO:0007669"/>
    <property type="project" value="UniProtKB-EC"/>
</dbReference>
<name>A0A0G4GCV9_VITBC</name>
<evidence type="ECO:0000256" key="2">
    <source>
        <dbReference type="SAM" id="Coils"/>
    </source>
</evidence>
<evidence type="ECO:0000256" key="1">
    <source>
        <dbReference type="PROSITE-ProRule" id="PRU00175"/>
    </source>
</evidence>
<keyword evidence="2" id="KW-0175">Coiled coil</keyword>
<dbReference type="SMART" id="SM00184">
    <property type="entry name" value="RING"/>
    <property type="match status" value="1"/>
</dbReference>
<protein>
    <recommendedName>
        <fullName evidence="7">RING-type domain-containing protein</fullName>
    </recommendedName>
</protein>
<dbReference type="InParanoid" id="A0A0G4GCV9"/>
<dbReference type="PANTHER" id="PTHR22996">
    <property type="entry name" value="MAHOGUNIN"/>
    <property type="match status" value="1"/>
</dbReference>
<dbReference type="VEuPathDB" id="CryptoDB:Vbra_22190"/>
<dbReference type="STRING" id="1169540.A0A0G4GCV9"/>
<dbReference type="SUPFAM" id="SSF57850">
    <property type="entry name" value="RING/U-box"/>
    <property type="match status" value="1"/>
</dbReference>
<dbReference type="Proteomes" id="UP000041254">
    <property type="component" value="Unassembled WGS sequence"/>
</dbReference>
<gene>
    <name evidence="5" type="ORF">Vbra_22190</name>
</gene>
<feature type="domain" description="Ubiquitin-like" evidence="3">
    <location>
        <begin position="1"/>
        <end position="79"/>
    </location>
</feature>
<feature type="domain" description="RING-type" evidence="4">
    <location>
        <begin position="156"/>
        <end position="198"/>
    </location>
</feature>
<sequence>MQILYKDIYDTSDKTRVVDVNPTDTIEKVKAKIRDNEGLPRHQVKLLLRPAYRWFELKDGRTLKDCRIGHMSTLEVAVKWLSEQQMEGDLRLLRVELEDVQSQLAMAASQLGRQEELTAAVIEAMEKHLDEERAEHAKAEEESNKRRREKGIMSTCVVCYDAPLEVVLMPCRHLCLCNGCFEELKEHDGGRLLCPICRNQCDAKLSGPVYQHAFDPHT</sequence>
<dbReference type="InterPro" id="IPR029071">
    <property type="entry name" value="Ubiquitin-like_domsf"/>
</dbReference>
<dbReference type="Gene3D" id="3.10.20.90">
    <property type="entry name" value="Phosphatidylinositol 3-kinase Catalytic Subunit, Chain A, domain 1"/>
    <property type="match status" value="1"/>
</dbReference>
<dbReference type="GO" id="GO:0008270">
    <property type="term" value="F:zinc ion binding"/>
    <property type="evidence" value="ECO:0007669"/>
    <property type="project" value="UniProtKB-KW"/>
</dbReference>
<dbReference type="AlphaFoldDB" id="A0A0G4GCV9"/>
<evidence type="ECO:0008006" key="7">
    <source>
        <dbReference type="Google" id="ProtNLM"/>
    </source>
</evidence>
<feature type="coiled-coil region" evidence="2">
    <location>
        <begin position="83"/>
        <end position="149"/>
    </location>
</feature>
<dbReference type="OrthoDB" id="445107at2759"/>
<dbReference type="GO" id="GO:0016567">
    <property type="term" value="P:protein ubiquitination"/>
    <property type="evidence" value="ECO:0007669"/>
    <property type="project" value="TreeGrafter"/>
</dbReference>
<dbReference type="InterPro" id="IPR013083">
    <property type="entry name" value="Znf_RING/FYVE/PHD"/>
</dbReference>
<dbReference type="Pfam" id="PF13920">
    <property type="entry name" value="zf-C3HC4_3"/>
    <property type="match status" value="1"/>
</dbReference>
<dbReference type="Gene3D" id="3.30.40.10">
    <property type="entry name" value="Zinc/RING finger domain, C3HC4 (zinc finger)"/>
    <property type="match status" value="1"/>
</dbReference>
<dbReference type="SUPFAM" id="SSF54236">
    <property type="entry name" value="Ubiquitin-like"/>
    <property type="match status" value="1"/>
</dbReference>
<evidence type="ECO:0000259" key="3">
    <source>
        <dbReference type="PROSITE" id="PS50053"/>
    </source>
</evidence>
<dbReference type="PROSITE" id="PS50053">
    <property type="entry name" value="UBIQUITIN_2"/>
    <property type="match status" value="1"/>
</dbReference>
<dbReference type="SMART" id="SM00213">
    <property type="entry name" value="UBQ"/>
    <property type="match status" value="1"/>
</dbReference>
<accession>A0A0G4GCV9</accession>
<reference evidence="5 6" key="1">
    <citation type="submission" date="2014-11" db="EMBL/GenBank/DDBJ databases">
        <authorList>
            <person name="Zhu J."/>
            <person name="Qi W."/>
            <person name="Song R."/>
        </authorList>
    </citation>
    <scope>NUCLEOTIDE SEQUENCE [LARGE SCALE GENOMIC DNA]</scope>
</reference>
<evidence type="ECO:0000313" key="6">
    <source>
        <dbReference type="Proteomes" id="UP000041254"/>
    </source>
</evidence>
<keyword evidence="1" id="KW-0863">Zinc-finger</keyword>
<dbReference type="InterPro" id="IPR045194">
    <property type="entry name" value="MGRN1/RNF157-like"/>
</dbReference>
<dbReference type="InterPro" id="IPR000626">
    <property type="entry name" value="Ubiquitin-like_dom"/>
</dbReference>
<dbReference type="PANTHER" id="PTHR22996:SF0">
    <property type="entry name" value="RE60872P-RELATED"/>
    <property type="match status" value="1"/>
</dbReference>
<dbReference type="EMBL" id="CDMY01000624">
    <property type="protein sequence ID" value="CEM26984.1"/>
    <property type="molecule type" value="Genomic_DNA"/>
</dbReference>
<proteinExistence type="predicted"/>
<dbReference type="InterPro" id="IPR001841">
    <property type="entry name" value="Znf_RING"/>
</dbReference>